<dbReference type="EMBL" id="JAUSWA010000009">
    <property type="protein sequence ID" value="MDQ0493732.1"/>
    <property type="molecule type" value="Genomic_DNA"/>
</dbReference>
<accession>A0ABU0KWA7</accession>
<gene>
    <name evidence="1" type="ORF">QOZ95_001894</name>
</gene>
<keyword evidence="2" id="KW-1185">Reference proteome</keyword>
<dbReference type="Proteomes" id="UP001242811">
    <property type="component" value="Unassembled WGS sequence"/>
</dbReference>
<protein>
    <recommendedName>
        <fullName evidence="3">LamG-like jellyroll fold domain-containing protein</fullName>
    </recommendedName>
</protein>
<sequence length="245" mass="26248">MTKFQDQIIARYKFDDAGDVGKDSSGQGNNGVASGTDTPTIANVGGRAALTLAGGPNGTSYIQLPSDLFKDVSDNTGVTVTAWVNFGRFTDMWERVFDFGKAHTGPYMFMTRNLRGTLFAEADLSVDPGRGFVRDEWMHIAMSVVGPEGGTLSSAGPIVYVNGEVAADGSISQTSSGDYTRLRKWFETFADTSNYNNNFIGRSQHAADVDFAGSVSDFRIYKAGLSADDCHQGLVFANGPDGWTG</sequence>
<name>A0ABU0KWA7_9BACL</name>
<dbReference type="Pfam" id="PF13385">
    <property type="entry name" value="Laminin_G_3"/>
    <property type="match status" value="1"/>
</dbReference>
<dbReference type="Gene3D" id="2.60.120.200">
    <property type="match status" value="1"/>
</dbReference>
<proteinExistence type="predicted"/>
<evidence type="ECO:0000313" key="1">
    <source>
        <dbReference type="EMBL" id="MDQ0493732.1"/>
    </source>
</evidence>
<organism evidence="1 2">
    <name type="scientific">Paenibacillus brasilensis</name>
    <dbReference type="NCBI Taxonomy" id="128574"/>
    <lineage>
        <taxon>Bacteria</taxon>
        <taxon>Bacillati</taxon>
        <taxon>Bacillota</taxon>
        <taxon>Bacilli</taxon>
        <taxon>Bacillales</taxon>
        <taxon>Paenibacillaceae</taxon>
        <taxon>Paenibacillus</taxon>
    </lineage>
</organism>
<evidence type="ECO:0008006" key="3">
    <source>
        <dbReference type="Google" id="ProtNLM"/>
    </source>
</evidence>
<comment type="caution">
    <text evidence="1">The sequence shown here is derived from an EMBL/GenBank/DDBJ whole genome shotgun (WGS) entry which is preliminary data.</text>
</comment>
<evidence type="ECO:0000313" key="2">
    <source>
        <dbReference type="Proteomes" id="UP001242811"/>
    </source>
</evidence>
<dbReference type="SUPFAM" id="SSF49899">
    <property type="entry name" value="Concanavalin A-like lectins/glucanases"/>
    <property type="match status" value="1"/>
</dbReference>
<dbReference type="InterPro" id="IPR013320">
    <property type="entry name" value="ConA-like_dom_sf"/>
</dbReference>
<reference evidence="1 2" key="1">
    <citation type="submission" date="2023-07" db="EMBL/GenBank/DDBJ databases">
        <title>Genomic Encyclopedia of Type Strains, Phase IV (KMG-IV): sequencing the most valuable type-strain genomes for metagenomic binning, comparative biology and taxonomic classification.</title>
        <authorList>
            <person name="Goeker M."/>
        </authorList>
    </citation>
    <scope>NUCLEOTIDE SEQUENCE [LARGE SCALE GENOMIC DNA]</scope>
    <source>
        <strain evidence="1 2">DSM 14914</strain>
    </source>
</reference>